<feature type="transmembrane region" description="Helical" evidence="1">
    <location>
        <begin position="70"/>
        <end position="93"/>
    </location>
</feature>
<accession>A0A172U139</accession>
<dbReference type="Pfam" id="PF02517">
    <property type="entry name" value="Rce1-like"/>
    <property type="match status" value="1"/>
</dbReference>
<organism evidence="3 4">
    <name type="scientific">Flavisolibacter tropicus</name>
    <dbReference type="NCBI Taxonomy" id="1492898"/>
    <lineage>
        <taxon>Bacteria</taxon>
        <taxon>Pseudomonadati</taxon>
        <taxon>Bacteroidota</taxon>
        <taxon>Chitinophagia</taxon>
        <taxon>Chitinophagales</taxon>
        <taxon>Chitinophagaceae</taxon>
        <taxon>Flavisolibacter</taxon>
    </lineage>
</organism>
<feature type="transmembrane region" description="Helical" evidence="1">
    <location>
        <begin position="167"/>
        <end position="186"/>
    </location>
</feature>
<dbReference type="RefSeq" id="WP_066408002.1">
    <property type="nucleotide sequence ID" value="NZ_CP011390.1"/>
</dbReference>
<evidence type="ECO:0000313" key="4">
    <source>
        <dbReference type="Proteomes" id="UP000077177"/>
    </source>
</evidence>
<keyword evidence="1" id="KW-1133">Transmembrane helix</keyword>
<reference evidence="3 4" key="2">
    <citation type="journal article" date="2016" name="Int. J. Syst. Evol. Microbiol.">
        <title>Flavisolibacter tropicus sp. nov., isolated from tropical soil.</title>
        <authorList>
            <person name="Lee J.J."/>
            <person name="Kang M.S."/>
            <person name="Kim G.S."/>
            <person name="Lee C.S."/>
            <person name="Lim S."/>
            <person name="Lee J."/>
            <person name="Roh S.H."/>
            <person name="Kang H."/>
            <person name="Ha J.M."/>
            <person name="Bae S."/>
            <person name="Jung H.Y."/>
            <person name="Kim M.K."/>
        </authorList>
    </citation>
    <scope>NUCLEOTIDE SEQUENCE [LARGE SCALE GENOMIC DNA]</scope>
    <source>
        <strain evidence="3 4">LCS9</strain>
    </source>
</reference>
<name>A0A172U139_9BACT</name>
<dbReference type="InterPro" id="IPR003675">
    <property type="entry name" value="Rce1/LyrA-like_dom"/>
</dbReference>
<keyword evidence="1" id="KW-0472">Membrane</keyword>
<evidence type="ECO:0000259" key="2">
    <source>
        <dbReference type="Pfam" id="PF02517"/>
    </source>
</evidence>
<dbReference type="EMBL" id="CP011390">
    <property type="protein sequence ID" value="ANE52834.1"/>
    <property type="molecule type" value="Genomic_DNA"/>
</dbReference>
<keyword evidence="1" id="KW-0812">Transmembrane</keyword>
<sequence length="265" mass="29637">MLSNPIKFIAGFLLLFSLYHAAEYFVLFTYNPGAFLAFQLVFFIAAWMLAKWQGYNGPAAWGLDLRKGWFINLLLGMVMGLVLYGGTFAISTWLKSEEVFQVPSLKDIWPQLALFGFGTLFSSFSEDVLTRGYLYKHLANKTSALAFALISSIIYLLNHIYRLGDGAATLSYIFLLGVLFVIPVLLTKRLWLTGGMHWIGNTTFFYTHTIMSVKDGTGSLLPNTIFCICILVFIPMVVLVIHLCKGQLIYNGGDTQKNFTVTDAA</sequence>
<keyword evidence="4" id="KW-1185">Reference proteome</keyword>
<evidence type="ECO:0000313" key="3">
    <source>
        <dbReference type="EMBL" id="ANE52834.1"/>
    </source>
</evidence>
<gene>
    <name evidence="3" type="ORF">SY85_22505</name>
</gene>
<reference evidence="4" key="1">
    <citation type="submission" date="2015-01" db="EMBL/GenBank/DDBJ databases">
        <title>Flavisolibacter sp./LCS9/ whole genome sequencing.</title>
        <authorList>
            <person name="Kim M.K."/>
            <person name="Srinivasan S."/>
            <person name="Lee J.-J."/>
        </authorList>
    </citation>
    <scope>NUCLEOTIDE SEQUENCE [LARGE SCALE GENOMIC DNA]</scope>
    <source>
        <strain evidence="4">LCS9</strain>
    </source>
</reference>
<dbReference type="AlphaFoldDB" id="A0A172U139"/>
<feature type="transmembrane region" description="Helical" evidence="1">
    <location>
        <begin position="220"/>
        <end position="241"/>
    </location>
</feature>
<feature type="domain" description="CAAX prenyl protease 2/Lysostaphin resistance protein A-like" evidence="2">
    <location>
        <begin position="111"/>
        <end position="202"/>
    </location>
</feature>
<feature type="transmembrane region" description="Helical" evidence="1">
    <location>
        <begin position="32"/>
        <end position="50"/>
    </location>
</feature>
<dbReference type="Proteomes" id="UP000077177">
    <property type="component" value="Chromosome"/>
</dbReference>
<dbReference type="KEGG" id="fla:SY85_22505"/>
<evidence type="ECO:0000256" key="1">
    <source>
        <dbReference type="SAM" id="Phobius"/>
    </source>
</evidence>
<dbReference type="GO" id="GO:0004175">
    <property type="term" value="F:endopeptidase activity"/>
    <property type="evidence" value="ECO:0007669"/>
    <property type="project" value="UniProtKB-ARBA"/>
</dbReference>
<dbReference type="GO" id="GO:0080120">
    <property type="term" value="P:CAAX-box protein maturation"/>
    <property type="evidence" value="ECO:0007669"/>
    <property type="project" value="UniProtKB-ARBA"/>
</dbReference>
<feature type="transmembrane region" description="Helical" evidence="1">
    <location>
        <begin position="142"/>
        <end position="161"/>
    </location>
</feature>
<dbReference type="OrthoDB" id="7564474at2"/>
<protein>
    <recommendedName>
        <fullName evidence="2">CAAX prenyl protease 2/Lysostaphin resistance protein A-like domain-containing protein</fullName>
    </recommendedName>
</protein>
<feature type="transmembrane region" description="Helical" evidence="1">
    <location>
        <begin position="108"/>
        <end position="130"/>
    </location>
</feature>
<dbReference type="PANTHER" id="PTHR39430:SF1">
    <property type="entry name" value="PROTEASE"/>
    <property type="match status" value="1"/>
</dbReference>
<proteinExistence type="predicted"/>
<dbReference type="PANTHER" id="PTHR39430">
    <property type="entry name" value="MEMBRANE-ASSOCIATED PROTEASE-RELATED"/>
    <property type="match status" value="1"/>
</dbReference>
<dbReference type="STRING" id="1492898.SY85_22505"/>